<gene>
    <name evidence="1" type="ORF">OXX778_LOCUS12779</name>
</gene>
<dbReference type="Pfam" id="PF09741">
    <property type="entry name" value="DUF2045"/>
    <property type="match status" value="1"/>
</dbReference>
<accession>A0A814BHV6</accession>
<proteinExistence type="predicted"/>
<sequence>MSFLNDINCSTILEAIKQEKERIRQELDNKTDEYIDVNPSEGAFWTDLFANCFLCYENNTKNNLSHDDMFFFVSRVNSEDSKIEVYRRDSKKLPCLTDFNYDWEETVYLNLILHEFEYTLTCAICTQTRSKDLEILKRHSKRVYASPSQRDLKSKGEEEVITYPNIFFTVDDFDDAFNEMIVKEGEMVCVELIAGHESFRKVLFLGSIKYEALKKVYDARASTGAKIVQKMTLGKMNEKRVEFVKMKGPGGKGYAEMAVSRFIQKEDLASQVTSPVDEKSNEQLNNLFNNNNPVTSDKNTRLNLLQNRLNLFGKTLGQAFSMLKIPMNRSEETESNENDEEISPNFPTSISLNAYLTYVTLNLSILMQSLIETRQKALLTF</sequence>
<keyword evidence="2" id="KW-1185">Reference proteome</keyword>
<comment type="caution">
    <text evidence="1">The sequence shown here is derived from an EMBL/GenBank/DDBJ whole genome shotgun (WGS) entry which is preliminary data.</text>
</comment>
<dbReference type="AlphaFoldDB" id="A0A814BHV6"/>
<dbReference type="EMBL" id="CAJNOC010002359">
    <property type="protein sequence ID" value="CAF0928585.1"/>
    <property type="molecule type" value="Genomic_DNA"/>
</dbReference>
<evidence type="ECO:0000313" key="1">
    <source>
        <dbReference type="EMBL" id="CAF0928585.1"/>
    </source>
</evidence>
<reference evidence="1" key="1">
    <citation type="submission" date="2021-02" db="EMBL/GenBank/DDBJ databases">
        <authorList>
            <person name="Nowell W R."/>
        </authorList>
    </citation>
    <scope>NUCLEOTIDE SEQUENCE</scope>
    <source>
        <strain evidence="1">Ploen Becks lab</strain>
    </source>
</reference>
<dbReference type="PANTHER" id="PTHR21477">
    <property type="entry name" value="ZGC:172139"/>
    <property type="match status" value="1"/>
</dbReference>
<protein>
    <recommendedName>
        <fullName evidence="3">KIAA0930</fullName>
    </recommendedName>
</protein>
<dbReference type="PANTHER" id="PTHR21477:SF13">
    <property type="entry name" value="KIAA0930"/>
    <property type="match status" value="1"/>
</dbReference>
<organism evidence="1 2">
    <name type="scientific">Brachionus calyciflorus</name>
    <dbReference type="NCBI Taxonomy" id="104777"/>
    <lineage>
        <taxon>Eukaryota</taxon>
        <taxon>Metazoa</taxon>
        <taxon>Spiralia</taxon>
        <taxon>Gnathifera</taxon>
        <taxon>Rotifera</taxon>
        <taxon>Eurotatoria</taxon>
        <taxon>Monogononta</taxon>
        <taxon>Pseudotrocha</taxon>
        <taxon>Ploima</taxon>
        <taxon>Brachionidae</taxon>
        <taxon>Brachionus</taxon>
    </lineage>
</organism>
<name>A0A814BHV6_9BILA</name>
<evidence type="ECO:0000313" key="2">
    <source>
        <dbReference type="Proteomes" id="UP000663879"/>
    </source>
</evidence>
<evidence type="ECO:0008006" key="3">
    <source>
        <dbReference type="Google" id="ProtNLM"/>
    </source>
</evidence>
<dbReference type="OrthoDB" id="1906921at2759"/>
<dbReference type="Proteomes" id="UP000663879">
    <property type="component" value="Unassembled WGS sequence"/>
</dbReference>
<dbReference type="InterPro" id="IPR019141">
    <property type="entry name" value="DUF2045"/>
</dbReference>